<organism evidence="1 2">
    <name type="scientific">Tamilnaduibacter salinus</name>
    <dbReference type="NCBI Taxonomy" id="1484056"/>
    <lineage>
        <taxon>Bacteria</taxon>
        <taxon>Pseudomonadati</taxon>
        <taxon>Pseudomonadota</taxon>
        <taxon>Gammaproteobacteria</taxon>
        <taxon>Pseudomonadales</taxon>
        <taxon>Marinobacteraceae</taxon>
        <taxon>Tamilnaduibacter</taxon>
    </lineage>
</organism>
<reference evidence="1 2" key="1">
    <citation type="submission" date="2018-04" db="EMBL/GenBank/DDBJ databases">
        <title>Genomic Encyclopedia of Type Strains, Phase IV (KMG-IV): sequencing the most valuable type-strain genomes for metagenomic binning, comparative biology and taxonomic classification.</title>
        <authorList>
            <person name="Goeker M."/>
        </authorList>
    </citation>
    <scope>NUCLEOTIDE SEQUENCE [LARGE SCALE GENOMIC DNA]</scope>
    <source>
        <strain evidence="1 2">DSM 28688</strain>
    </source>
</reference>
<accession>A0A2U1CZG3</accession>
<gene>
    <name evidence="1" type="ORF">C8D92_102225</name>
</gene>
<protein>
    <submittedName>
        <fullName evidence="1">Uncharacterized protein</fullName>
    </submittedName>
</protein>
<sequence>MTKAELFEHYRHHPLGHALKIFNETSDINVQHRMYMSAQSMILLLRWQEELSEDEKDVLVNHLEERVQVHGAGSA</sequence>
<evidence type="ECO:0000313" key="1">
    <source>
        <dbReference type="EMBL" id="PVY78185.1"/>
    </source>
</evidence>
<name>A0A2U1CZG3_9GAMM</name>
<dbReference type="OrthoDB" id="9975171at2"/>
<dbReference type="Proteomes" id="UP000245887">
    <property type="component" value="Unassembled WGS sequence"/>
</dbReference>
<dbReference type="AlphaFoldDB" id="A0A2U1CZG3"/>
<evidence type="ECO:0000313" key="2">
    <source>
        <dbReference type="Proteomes" id="UP000245887"/>
    </source>
</evidence>
<proteinExistence type="predicted"/>
<dbReference type="RefSeq" id="WP_116918430.1">
    <property type="nucleotide sequence ID" value="NZ_QEKQ01000002.1"/>
</dbReference>
<dbReference type="EMBL" id="QEKQ01000002">
    <property type="protein sequence ID" value="PVY78185.1"/>
    <property type="molecule type" value="Genomic_DNA"/>
</dbReference>
<comment type="caution">
    <text evidence="1">The sequence shown here is derived from an EMBL/GenBank/DDBJ whole genome shotgun (WGS) entry which is preliminary data.</text>
</comment>